<dbReference type="RefSeq" id="WP_155313931.1">
    <property type="nucleotide sequence ID" value="NZ_AP021879.1"/>
</dbReference>
<evidence type="ECO:0000313" key="2">
    <source>
        <dbReference type="EMBL" id="BBO93325.1"/>
    </source>
</evidence>
<dbReference type="InterPro" id="IPR037522">
    <property type="entry name" value="HD_GYP_dom"/>
</dbReference>
<sequence length="226" mass="24886">MRSDEQVSNEARERHLQTLGEISAALEKKDLYTQAHGHRVALYSMRLARRLGFSAEEIRNVGIGGLFHDVGKLAMSDHILATRETQLSNELKQEVQCHPLIGAALLKNIAFLGPVVDFVLFHHEREDGKGYPFGLNSAEIPPGAKIVSIADCFDAVTTDRPYHKGQPAAAAYAVLREGCHGNFNAIFVEVFIQEIEEGGMIQDIDPDPLLADELVRSIAGCSHQVF</sequence>
<dbReference type="Pfam" id="PF13487">
    <property type="entry name" value="HD_5"/>
    <property type="match status" value="1"/>
</dbReference>
<organism evidence="2 3">
    <name type="scientific">Desulfosarcina ovata subsp. ovata</name>
    <dbReference type="NCBI Taxonomy" id="2752305"/>
    <lineage>
        <taxon>Bacteria</taxon>
        <taxon>Pseudomonadati</taxon>
        <taxon>Thermodesulfobacteriota</taxon>
        <taxon>Desulfobacteria</taxon>
        <taxon>Desulfobacterales</taxon>
        <taxon>Desulfosarcinaceae</taxon>
        <taxon>Desulfosarcina</taxon>
    </lineage>
</organism>
<dbReference type="EMBL" id="AP021879">
    <property type="protein sequence ID" value="BBO93325.1"/>
    <property type="molecule type" value="Genomic_DNA"/>
</dbReference>
<feature type="domain" description="HD-GYP" evidence="1">
    <location>
        <begin position="11"/>
        <end position="207"/>
    </location>
</feature>
<dbReference type="Gene3D" id="1.10.3210.10">
    <property type="entry name" value="Hypothetical protein af1432"/>
    <property type="match status" value="1"/>
</dbReference>
<gene>
    <name evidence="2" type="ORF">DSCOOX_65050</name>
</gene>
<keyword evidence="3" id="KW-1185">Reference proteome</keyword>
<name>A0A5K8AKS1_9BACT</name>
<dbReference type="SUPFAM" id="SSF109604">
    <property type="entry name" value="HD-domain/PDEase-like"/>
    <property type="match status" value="1"/>
</dbReference>
<dbReference type="CDD" id="cd00077">
    <property type="entry name" value="HDc"/>
    <property type="match status" value="1"/>
</dbReference>
<dbReference type="PROSITE" id="PS51832">
    <property type="entry name" value="HD_GYP"/>
    <property type="match status" value="1"/>
</dbReference>
<reference evidence="2 3" key="1">
    <citation type="submission" date="2019-11" db="EMBL/GenBank/DDBJ databases">
        <title>Comparative genomics of hydrocarbon-degrading Desulfosarcina strains.</title>
        <authorList>
            <person name="Watanabe M."/>
            <person name="Kojima H."/>
            <person name="Fukui M."/>
        </authorList>
    </citation>
    <scope>NUCLEOTIDE SEQUENCE [LARGE SCALE GENOMIC DNA]</scope>
    <source>
        <strain evidence="3">oXyS1</strain>
    </source>
</reference>
<evidence type="ECO:0000259" key="1">
    <source>
        <dbReference type="PROSITE" id="PS51832"/>
    </source>
</evidence>
<dbReference type="PANTHER" id="PTHR43155:SF2">
    <property type="entry name" value="CYCLIC DI-GMP PHOSPHODIESTERASE PA4108"/>
    <property type="match status" value="1"/>
</dbReference>
<dbReference type="Proteomes" id="UP000422108">
    <property type="component" value="Chromosome"/>
</dbReference>
<accession>A0A5K8AKS1</accession>
<dbReference type="InterPro" id="IPR003607">
    <property type="entry name" value="HD/PDEase_dom"/>
</dbReference>
<dbReference type="AlphaFoldDB" id="A0A5K8AKS1"/>
<evidence type="ECO:0000313" key="3">
    <source>
        <dbReference type="Proteomes" id="UP000422108"/>
    </source>
</evidence>
<proteinExistence type="predicted"/>
<protein>
    <recommendedName>
        <fullName evidence="1">HD-GYP domain-containing protein</fullName>
    </recommendedName>
</protein>
<dbReference type="PANTHER" id="PTHR43155">
    <property type="entry name" value="CYCLIC DI-GMP PHOSPHODIESTERASE PA4108-RELATED"/>
    <property type="match status" value="1"/>
</dbReference>
<dbReference type="SMART" id="SM00471">
    <property type="entry name" value="HDc"/>
    <property type="match status" value="1"/>
</dbReference>